<keyword evidence="1" id="KW-0560">Oxidoreductase</keyword>
<dbReference type="SUPFAM" id="SSF53720">
    <property type="entry name" value="ALDH-like"/>
    <property type="match status" value="1"/>
</dbReference>
<dbReference type="InterPro" id="IPR016163">
    <property type="entry name" value="Ald_DH_C"/>
</dbReference>
<evidence type="ECO:0000256" key="1">
    <source>
        <dbReference type="ARBA" id="ARBA00023002"/>
    </source>
</evidence>
<name>A0ABY5YYK1_9ACTN</name>
<proteinExistence type="predicted"/>
<protein>
    <submittedName>
        <fullName evidence="3">Aldehyde dehydrogenase family protein</fullName>
    </submittedName>
</protein>
<dbReference type="InterPro" id="IPR016162">
    <property type="entry name" value="Ald_DH_N"/>
</dbReference>
<sequence>MNSVRSRSPQQPDDIVITVPAAGMSGVVATVERVRLVQREWGKRPAAERGAALTAAAQRVHAARDELIALAVREVGKPVTEATAELDRTVAILRYYAQQVFDPAGAVFEPTGTGLLYTRRRPRGVAGLITPWNFPFAIPVWKAAPALAAGNGVVLKPAPQATACAIRLFDLLAGALPEGLVAVVPGYATEGQVLTSTTDVVSFTGSVHAGTVVAARAVTTGIPVQAEMGGHNPAIVLPDADLDRAARHIVAAAYGFAGQKCTATRRIISVGAATEPLREALLMAIDELPCGDPADPKTACGPVIDEAARVRLLAAAQEVREAGGFVLAGGTASDNLVAPVLAGGLSEGHALARHETFGPFCLLQSAADLPTAVAMANSGTYGLVSAVYTADLGNALHLVDELHTGLVKVNAPSTGVDFHLPFGGAKASSYGPPEQGKTAMDFYTAVRTVTVQAN</sequence>
<dbReference type="EMBL" id="CP073721">
    <property type="protein sequence ID" value="UWZ34312.1"/>
    <property type="molecule type" value="Genomic_DNA"/>
</dbReference>
<accession>A0ABY5YYK1</accession>
<reference evidence="3" key="1">
    <citation type="submission" date="2021-04" db="EMBL/GenBank/DDBJ databases">
        <title>Biosynthetic gene clusters of Dactylosporangioum roseum.</title>
        <authorList>
            <person name="Hartkoorn R.C."/>
            <person name="Beaudoing E."/>
            <person name="Hot D."/>
            <person name="Moureu S."/>
        </authorList>
    </citation>
    <scope>NUCLEOTIDE SEQUENCE</scope>
    <source>
        <strain evidence="3">NRRL B-16295</strain>
    </source>
</reference>
<evidence type="ECO:0000259" key="2">
    <source>
        <dbReference type="Pfam" id="PF00171"/>
    </source>
</evidence>
<dbReference type="InterPro" id="IPR015590">
    <property type="entry name" value="Aldehyde_DH_dom"/>
</dbReference>
<evidence type="ECO:0000313" key="4">
    <source>
        <dbReference type="Proteomes" id="UP001058271"/>
    </source>
</evidence>
<keyword evidence="4" id="KW-1185">Reference proteome</keyword>
<evidence type="ECO:0000313" key="3">
    <source>
        <dbReference type="EMBL" id="UWZ34312.1"/>
    </source>
</evidence>
<organism evidence="3 4">
    <name type="scientific">Dactylosporangium roseum</name>
    <dbReference type="NCBI Taxonomy" id="47989"/>
    <lineage>
        <taxon>Bacteria</taxon>
        <taxon>Bacillati</taxon>
        <taxon>Actinomycetota</taxon>
        <taxon>Actinomycetes</taxon>
        <taxon>Micromonosporales</taxon>
        <taxon>Micromonosporaceae</taxon>
        <taxon>Dactylosporangium</taxon>
    </lineage>
</organism>
<dbReference type="Proteomes" id="UP001058271">
    <property type="component" value="Chromosome"/>
</dbReference>
<dbReference type="PANTHER" id="PTHR11699">
    <property type="entry name" value="ALDEHYDE DEHYDROGENASE-RELATED"/>
    <property type="match status" value="1"/>
</dbReference>
<gene>
    <name evidence="3" type="ORF">Drose_24095</name>
</gene>
<dbReference type="Pfam" id="PF00171">
    <property type="entry name" value="Aldedh"/>
    <property type="match status" value="1"/>
</dbReference>
<dbReference type="InterPro" id="IPR016160">
    <property type="entry name" value="Ald_DH_CS_CYS"/>
</dbReference>
<feature type="domain" description="Aldehyde dehydrogenase" evidence="2">
    <location>
        <begin position="6"/>
        <end position="449"/>
    </location>
</feature>
<dbReference type="PROSITE" id="PS00070">
    <property type="entry name" value="ALDEHYDE_DEHYDR_CYS"/>
    <property type="match status" value="1"/>
</dbReference>
<dbReference type="InterPro" id="IPR016161">
    <property type="entry name" value="Ald_DH/histidinol_DH"/>
</dbReference>
<dbReference type="Gene3D" id="3.40.309.10">
    <property type="entry name" value="Aldehyde Dehydrogenase, Chain A, domain 2"/>
    <property type="match status" value="1"/>
</dbReference>
<dbReference type="Gene3D" id="3.40.605.10">
    <property type="entry name" value="Aldehyde Dehydrogenase, Chain A, domain 1"/>
    <property type="match status" value="1"/>
</dbReference>